<dbReference type="Proteomes" id="UP000198417">
    <property type="component" value="Unassembled WGS sequence"/>
</dbReference>
<dbReference type="AlphaFoldDB" id="A0A238YKL5"/>
<reference evidence="1 2" key="1">
    <citation type="submission" date="2017-06" db="EMBL/GenBank/DDBJ databases">
        <authorList>
            <person name="Kim H.J."/>
            <person name="Triplett B.A."/>
        </authorList>
    </citation>
    <scope>NUCLEOTIDE SEQUENCE [LARGE SCALE GENOMIC DNA]</scope>
    <source>
        <strain evidence="1 2">DSM 29052</strain>
    </source>
</reference>
<evidence type="ECO:0000313" key="1">
    <source>
        <dbReference type="EMBL" id="SNR71715.1"/>
    </source>
</evidence>
<proteinExistence type="predicted"/>
<organism evidence="1 2">
    <name type="scientific">Puniceibacterium sediminis</name>
    <dbReference type="NCBI Taxonomy" id="1608407"/>
    <lineage>
        <taxon>Bacteria</taxon>
        <taxon>Pseudomonadati</taxon>
        <taxon>Pseudomonadota</taxon>
        <taxon>Alphaproteobacteria</taxon>
        <taxon>Rhodobacterales</taxon>
        <taxon>Paracoccaceae</taxon>
        <taxon>Puniceibacterium</taxon>
    </lineage>
</organism>
<accession>A0A238YKL5</accession>
<evidence type="ECO:0000313" key="2">
    <source>
        <dbReference type="Proteomes" id="UP000198417"/>
    </source>
</evidence>
<name>A0A238YKL5_9RHOB</name>
<gene>
    <name evidence="1" type="ORF">SAMN06265370_1181</name>
</gene>
<dbReference type="EMBL" id="FZNN01000018">
    <property type="protein sequence ID" value="SNR71715.1"/>
    <property type="molecule type" value="Genomic_DNA"/>
</dbReference>
<protein>
    <recommendedName>
        <fullName evidence="3">HTH-like domain-containing protein</fullName>
    </recommendedName>
</protein>
<evidence type="ECO:0008006" key="3">
    <source>
        <dbReference type="Google" id="ProtNLM"/>
    </source>
</evidence>
<keyword evidence="2" id="KW-1185">Reference proteome</keyword>
<sequence>MNHKQLYRLYREEGLVVKRRRGRKRARGSLTQKA</sequence>